<evidence type="ECO:0000256" key="2">
    <source>
        <dbReference type="SAM" id="Phobius"/>
    </source>
</evidence>
<keyword evidence="3" id="KW-0732">Signal</keyword>
<sequence length="386" mass="40073">MDMVSSSSRYRTLLVLGGVLLLAAQVVDAQEQVFEWGFTGDGAVSTSLPACSTLALEADARAANGTPPYYMTAFAVHGTPLTSFVGTDENNLSWTVRHPVGAQLVLGVVDSKGISGGIDSPLYTVVEGSSSDCIPATSSESSFTITANVTDELSTCQPWGLTMQGGTPPYTITIAPMNGANVTNSTLRTADTWYTWINRATPGSHLIAAASDSKGRWATGDAFVVTKGSQDTDCAGLVTTSGSGSAGTAPTQHSNSHKHIGIIVGATLGGVLLVGALIFAVVFRRRLMHRQRQTSPEIDPFFNPPSSVMARNASSAPLVISGDSKSRTATASTGRSEFEAGSSSSPCGSPMASPGGSTVPLPPMHEQHIPNLPPPPYPKFFAHDAS</sequence>
<dbReference type="Proteomes" id="UP001221142">
    <property type="component" value="Unassembled WGS sequence"/>
</dbReference>
<evidence type="ECO:0000256" key="1">
    <source>
        <dbReference type="SAM" id="MobiDB-lite"/>
    </source>
</evidence>
<keyword evidence="2" id="KW-0812">Transmembrane</keyword>
<keyword evidence="5" id="KW-1185">Reference proteome</keyword>
<feature type="transmembrane region" description="Helical" evidence="2">
    <location>
        <begin position="260"/>
        <end position="283"/>
    </location>
</feature>
<proteinExistence type="predicted"/>
<gene>
    <name evidence="4" type="ORF">FB45DRAFT_1053576</name>
</gene>
<feature type="signal peptide" evidence="3">
    <location>
        <begin position="1"/>
        <end position="29"/>
    </location>
</feature>
<dbReference type="AlphaFoldDB" id="A0AAD7CCS5"/>
<comment type="caution">
    <text evidence="4">The sequence shown here is derived from an EMBL/GenBank/DDBJ whole genome shotgun (WGS) entry which is preliminary data.</text>
</comment>
<evidence type="ECO:0000313" key="4">
    <source>
        <dbReference type="EMBL" id="KAJ7644953.1"/>
    </source>
</evidence>
<evidence type="ECO:0000313" key="5">
    <source>
        <dbReference type="Proteomes" id="UP001221142"/>
    </source>
</evidence>
<feature type="compositionally biased region" description="Low complexity" evidence="1">
    <location>
        <begin position="341"/>
        <end position="357"/>
    </location>
</feature>
<protein>
    <submittedName>
        <fullName evidence="4">Uncharacterized protein</fullName>
    </submittedName>
</protein>
<evidence type="ECO:0000256" key="3">
    <source>
        <dbReference type="SAM" id="SignalP"/>
    </source>
</evidence>
<keyword evidence="2" id="KW-1133">Transmembrane helix</keyword>
<name>A0AAD7CCS5_9AGAR</name>
<reference evidence="4" key="1">
    <citation type="submission" date="2023-03" db="EMBL/GenBank/DDBJ databases">
        <title>Massive genome expansion in bonnet fungi (Mycena s.s.) driven by repeated elements and novel gene families across ecological guilds.</title>
        <authorList>
            <consortium name="Lawrence Berkeley National Laboratory"/>
            <person name="Harder C.B."/>
            <person name="Miyauchi S."/>
            <person name="Viragh M."/>
            <person name="Kuo A."/>
            <person name="Thoen E."/>
            <person name="Andreopoulos B."/>
            <person name="Lu D."/>
            <person name="Skrede I."/>
            <person name="Drula E."/>
            <person name="Henrissat B."/>
            <person name="Morin E."/>
            <person name="Kohler A."/>
            <person name="Barry K."/>
            <person name="LaButti K."/>
            <person name="Morin E."/>
            <person name="Salamov A."/>
            <person name="Lipzen A."/>
            <person name="Mereny Z."/>
            <person name="Hegedus B."/>
            <person name="Baldrian P."/>
            <person name="Stursova M."/>
            <person name="Weitz H."/>
            <person name="Taylor A."/>
            <person name="Grigoriev I.V."/>
            <person name="Nagy L.G."/>
            <person name="Martin F."/>
            <person name="Kauserud H."/>
        </authorList>
    </citation>
    <scope>NUCLEOTIDE SEQUENCE</scope>
    <source>
        <strain evidence="4">9284</strain>
    </source>
</reference>
<keyword evidence="2" id="KW-0472">Membrane</keyword>
<feature type="chain" id="PRO_5042013496" evidence="3">
    <location>
        <begin position="30"/>
        <end position="386"/>
    </location>
</feature>
<organism evidence="4 5">
    <name type="scientific">Roridomyces roridus</name>
    <dbReference type="NCBI Taxonomy" id="1738132"/>
    <lineage>
        <taxon>Eukaryota</taxon>
        <taxon>Fungi</taxon>
        <taxon>Dikarya</taxon>
        <taxon>Basidiomycota</taxon>
        <taxon>Agaricomycotina</taxon>
        <taxon>Agaricomycetes</taxon>
        <taxon>Agaricomycetidae</taxon>
        <taxon>Agaricales</taxon>
        <taxon>Marasmiineae</taxon>
        <taxon>Mycenaceae</taxon>
        <taxon>Roridomyces</taxon>
    </lineage>
</organism>
<dbReference type="EMBL" id="JARKIF010000003">
    <property type="protein sequence ID" value="KAJ7644953.1"/>
    <property type="molecule type" value="Genomic_DNA"/>
</dbReference>
<feature type="region of interest" description="Disordered" evidence="1">
    <location>
        <begin position="318"/>
        <end position="386"/>
    </location>
</feature>
<accession>A0AAD7CCS5</accession>